<dbReference type="PROSITE" id="PS00711">
    <property type="entry name" value="LIPOXYGENASE_1"/>
    <property type="match status" value="1"/>
</dbReference>
<feature type="compositionally biased region" description="Basic residues" evidence="17">
    <location>
        <begin position="243"/>
        <end position="252"/>
    </location>
</feature>
<evidence type="ECO:0000256" key="13">
    <source>
        <dbReference type="ARBA" id="ARBA00023160"/>
    </source>
</evidence>
<dbReference type="FunFam" id="3.10.450.60:FF:000002">
    <property type="entry name" value="Lipoxygenase"/>
    <property type="match status" value="1"/>
</dbReference>
<dbReference type="Gene3D" id="4.10.372.10">
    <property type="entry name" value="Lipoxygenase-1, Domain 3"/>
    <property type="match status" value="1"/>
</dbReference>
<comment type="caution">
    <text evidence="14">Lacks conserved residue(s) required for the propagation of feature annotation.</text>
</comment>
<evidence type="ECO:0000256" key="11">
    <source>
        <dbReference type="ARBA" id="ARBA00023004"/>
    </source>
</evidence>
<dbReference type="InterPro" id="IPR000907">
    <property type="entry name" value="LipOase"/>
</dbReference>
<dbReference type="PROSITE" id="PS00081">
    <property type="entry name" value="LIPOXYGENASE_2"/>
    <property type="match status" value="1"/>
</dbReference>
<dbReference type="PRINTS" id="PR00468">
    <property type="entry name" value="PLTLPOXGNASE"/>
</dbReference>
<keyword evidence="6 15" id="KW-0479">Metal-binding</keyword>
<comment type="subcellular location">
    <subcellularLocation>
        <location evidence="2">Cytoplasm</location>
    </subcellularLocation>
</comment>
<dbReference type="InterPro" id="IPR020833">
    <property type="entry name" value="LipOase_Fe_BS"/>
</dbReference>
<evidence type="ECO:0000313" key="21">
    <source>
        <dbReference type="Proteomes" id="UP000053144"/>
    </source>
</evidence>
<evidence type="ECO:0000313" key="20">
    <source>
        <dbReference type="EMBL" id="KOM30091.1"/>
    </source>
</evidence>
<evidence type="ECO:0000256" key="3">
    <source>
        <dbReference type="ARBA" id="ARBA00009419"/>
    </source>
</evidence>
<dbReference type="GO" id="GO:0005737">
    <property type="term" value="C:cytoplasm"/>
    <property type="evidence" value="ECO:0007669"/>
    <property type="project" value="UniProtKB-SubCell"/>
</dbReference>
<evidence type="ECO:0000256" key="15">
    <source>
        <dbReference type="RuleBase" id="RU003974"/>
    </source>
</evidence>
<dbReference type="InterPro" id="IPR020834">
    <property type="entry name" value="LipOase_CS"/>
</dbReference>
<dbReference type="InterPro" id="IPR042057">
    <property type="entry name" value="Lipoxy_PLAT/LH2"/>
</dbReference>
<reference evidence="21" key="1">
    <citation type="journal article" date="2015" name="Proc. Natl. Acad. Sci. U.S.A.">
        <title>Genome sequencing of adzuki bean (Vigna angularis) provides insight into high starch and low fat accumulation and domestication.</title>
        <authorList>
            <person name="Yang K."/>
            <person name="Tian Z."/>
            <person name="Chen C."/>
            <person name="Luo L."/>
            <person name="Zhao B."/>
            <person name="Wang Z."/>
            <person name="Yu L."/>
            <person name="Li Y."/>
            <person name="Sun Y."/>
            <person name="Li W."/>
            <person name="Chen Y."/>
            <person name="Li Y."/>
            <person name="Zhang Y."/>
            <person name="Ai D."/>
            <person name="Zhao J."/>
            <person name="Shang C."/>
            <person name="Ma Y."/>
            <person name="Wu B."/>
            <person name="Wang M."/>
            <person name="Gao L."/>
            <person name="Sun D."/>
            <person name="Zhang P."/>
            <person name="Guo F."/>
            <person name="Wang W."/>
            <person name="Li Y."/>
            <person name="Wang J."/>
            <person name="Varshney R.K."/>
            <person name="Wang J."/>
            <person name="Ling H.Q."/>
            <person name="Wan P."/>
        </authorList>
    </citation>
    <scope>NUCLEOTIDE SEQUENCE</scope>
    <source>
        <strain evidence="21">cv. Jingnong 6</strain>
    </source>
</reference>
<keyword evidence="7 16" id="KW-0925">Oxylipin biosynthesis</keyword>
<dbReference type="CDD" id="cd01751">
    <property type="entry name" value="PLAT_LH2"/>
    <property type="match status" value="1"/>
</dbReference>
<dbReference type="PANTHER" id="PTHR11771">
    <property type="entry name" value="LIPOXYGENASE"/>
    <property type="match status" value="1"/>
</dbReference>
<dbReference type="SUPFAM" id="SSF48484">
    <property type="entry name" value="Lipoxigenase"/>
    <property type="match status" value="1"/>
</dbReference>
<evidence type="ECO:0000256" key="16">
    <source>
        <dbReference type="RuleBase" id="RU003975"/>
    </source>
</evidence>
<dbReference type="FunFam" id="4.10.375.10:FF:000001">
    <property type="entry name" value="Lipoxygenase"/>
    <property type="match status" value="1"/>
</dbReference>
<dbReference type="Proteomes" id="UP000053144">
    <property type="component" value="Unassembled WGS sequence"/>
</dbReference>
<dbReference type="STRING" id="3914.A0A0L9TI00"/>
<feature type="domain" description="Lipoxygenase" evidence="19">
    <location>
        <begin position="176"/>
        <end position="867"/>
    </location>
</feature>
<dbReference type="Gene3D" id="4.10.375.10">
    <property type="entry name" value="Lipoxygenase-1, Domain 2"/>
    <property type="match status" value="1"/>
</dbReference>
<dbReference type="Pfam" id="PF01477">
    <property type="entry name" value="PLAT"/>
    <property type="match status" value="1"/>
</dbReference>
<dbReference type="PROSITE" id="PS50095">
    <property type="entry name" value="PLAT"/>
    <property type="match status" value="1"/>
</dbReference>
<dbReference type="GO" id="GO:0016702">
    <property type="term" value="F:oxidoreductase activity, acting on single donors with incorporation of molecular oxygen, incorporation of two atoms of oxygen"/>
    <property type="evidence" value="ECO:0007669"/>
    <property type="project" value="InterPro"/>
</dbReference>
<dbReference type="InterPro" id="IPR036226">
    <property type="entry name" value="LipOase_C_sf"/>
</dbReference>
<protein>
    <recommendedName>
        <fullName evidence="16">Lipoxygenase</fullName>
        <ecNumber evidence="16">1.13.11.-</ecNumber>
    </recommendedName>
</protein>
<dbReference type="KEGG" id="var:108323175"/>
<dbReference type="PRINTS" id="PR00087">
    <property type="entry name" value="LIPOXYGENASE"/>
</dbReference>
<evidence type="ECO:0000256" key="2">
    <source>
        <dbReference type="ARBA" id="ARBA00004496"/>
    </source>
</evidence>
<dbReference type="GO" id="GO:0005506">
    <property type="term" value="F:iron ion binding"/>
    <property type="evidence" value="ECO:0007669"/>
    <property type="project" value="UniProtKB-ARBA"/>
</dbReference>
<evidence type="ECO:0000256" key="4">
    <source>
        <dbReference type="ARBA" id="ARBA00022490"/>
    </source>
</evidence>
<dbReference type="InterPro" id="IPR001246">
    <property type="entry name" value="LipOase_plant"/>
</dbReference>
<dbReference type="InterPro" id="IPR013819">
    <property type="entry name" value="LipOase_C"/>
</dbReference>
<evidence type="ECO:0000256" key="9">
    <source>
        <dbReference type="ARBA" id="ARBA00022964"/>
    </source>
</evidence>
<keyword evidence="4" id="KW-0963">Cytoplasm</keyword>
<evidence type="ECO:0000259" key="18">
    <source>
        <dbReference type="PROSITE" id="PS50095"/>
    </source>
</evidence>
<comment type="cofactor">
    <cofactor evidence="1 15">
        <name>Fe cation</name>
        <dbReference type="ChEBI" id="CHEBI:24875"/>
    </cofactor>
</comment>
<evidence type="ECO:0000256" key="10">
    <source>
        <dbReference type="ARBA" id="ARBA00023002"/>
    </source>
</evidence>
<dbReference type="Gene3D" id="2.60.60.20">
    <property type="entry name" value="PLAT/LH2 domain"/>
    <property type="match status" value="1"/>
</dbReference>
<dbReference type="InterPro" id="IPR001024">
    <property type="entry name" value="PLAT/LH2_dom"/>
</dbReference>
<dbReference type="PROSITE" id="PS51393">
    <property type="entry name" value="LIPOXYGENASE_3"/>
    <property type="match status" value="1"/>
</dbReference>
<keyword evidence="11 15" id="KW-0408">Iron</keyword>
<dbReference type="AlphaFoldDB" id="A0A0L9TI00"/>
<keyword evidence="5 16" id="KW-0444">Lipid biosynthesis</keyword>
<dbReference type="GO" id="GO:0006633">
    <property type="term" value="P:fatty acid biosynthetic process"/>
    <property type="evidence" value="ECO:0007669"/>
    <property type="project" value="UniProtKB-KW"/>
</dbReference>
<comment type="pathway">
    <text evidence="16">Lipid metabolism; oxylipin biosynthesis.</text>
</comment>
<dbReference type="InterPro" id="IPR036392">
    <property type="entry name" value="PLAT/LH2_dom_sf"/>
</dbReference>
<dbReference type="SUPFAM" id="SSF49723">
    <property type="entry name" value="Lipase/lipooxygenase domain (PLAT/LH2 domain)"/>
    <property type="match status" value="1"/>
</dbReference>
<accession>A0A0L9TI00</accession>
<keyword evidence="8" id="KW-0276">Fatty acid metabolism</keyword>
<evidence type="ECO:0000256" key="7">
    <source>
        <dbReference type="ARBA" id="ARBA00022767"/>
    </source>
</evidence>
<dbReference type="UniPathway" id="UPA00382"/>
<name>A0A0L9TI00_PHAAN</name>
<dbReference type="GO" id="GO:0031408">
    <property type="term" value="P:oxylipin biosynthetic process"/>
    <property type="evidence" value="ECO:0007669"/>
    <property type="project" value="UniProtKB-UniRule"/>
</dbReference>
<sequence>MFSGVTGLVKRGQKLKGTVVLMHKNVLDVNALTSAQSPTGIIGGAIGVVGGVIGTTVDTLTSFLGRSVALRLISSTAADASGKGKVGKQTYLEGLVTSLPTLGAGQSAFDIHFEWDSDMGIPGAFYIENFMQVEFFLVSLTLEDIPNHGTIHFVCNSWIYNDKKYKSDRIFFANKAYLPSETPSPLVKYREEELKTLRGDGTGERKEHERIYDYDVYNDLGDPDSNARLARPVLGGSTLPYPRRGRTGRKPTKKDSKSESRSDSVYLPRDESFGHLKSSDFLVYILKSASQNVIPQLQSALRLQFNQPEFSSFNDVRGLYDGGIKLPTDALSKISPIPLFSELFRTDGEQVLKFPPPKVIQVDQSAWMTDEEFAREMIAGVNPHIIRKLQEFPPKSKLDSQLYGDNTSTITREHLQPNLGGLTVEQAIQNNRLFILDHHDTLIPYLRRINATETKAYATRTIIFLQDNGTLKPLAIELSKPHPQGDNFGPISNVYLPANQGVEAYIWLLAKAYVIVNDSCYHQLVSHWLNTHAVVEPFVIATNRHLSVVHPVHKLLLPHYRDTMNINALARNVLVNAEGIIESTFLWGGYSLEMSAVVYKDWVFPEQALPADLLKRGVAVKDSSAPHGLRLLIEDYPYAADGLEIWATIKSWVQEYVSFYYKSDAAIKQDTELQAFWKELVQVGHGDKKNEPWWVKMQTREELIESCTTLIWTASALHAAVNFGQYPYGGYILNRPTLSRQFMPEIGSPEYAELAKNPEKVYLKTITGKNETLKDLTIIEVLSRHASDELYLGQRDGGEFWTYDKEPLEAFKRFGKRLAEIEQKLIQRNSDETLRNRYGPVKMPYTLLYPSSEEGLTFRGIPNSISI</sequence>
<comment type="function">
    <text evidence="16">Plant lipoxygenase may be involved in a number of diverse aspects of plant physiology including growth and development, pest resistance, and senescence or responses to wounding.</text>
</comment>
<evidence type="ECO:0000256" key="6">
    <source>
        <dbReference type="ARBA" id="ARBA00022723"/>
    </source>
</evidence>
<evidence type="ECO:0000256" key="5">
    <source>
        <dbReference type="ARBA" id="ARBA00022516"/>
    </source>
</evidence>
<evidence type="ECO:0000256" key="1">
    <source>
        <dbReference type="ARBA" id="ARBA00001962"/>
    </source>
</evidence>
<evidence type="ECO:0000256" key="12">
    <source>
        <dbReference type="ARBA" id="ARBA00023098"/>
    </source>
</evidence>
<evidence type="ECO:0000256" key="8">
    <source>
        <dbReference type="ARBA" id="ARBA00022832"/>
    </source>
</evidence>
<feature type="domain" description="PLAT" evidence="18">
    <location>
        <begin position="48"/>
        <end position="173"/>
    </location>
</feature>
<evidence type="ECO:0000256" key="17">
    <source>
        <dbReference type="SAM" id="MobiDB-lite"/>
    </source>
</evidence>
<dbReference type="EMBL" id="KQ258570">
    <property type="protein sequence ID" value="KOM30091.1"/>
    <property type="molecule type" value="Genomic_DNA"/>
</dbReference>
<dbReference type="SMART" id="SM00308">
    <property type="entry name" value="LH2"/>
    <property type="match status" value="1"/>
</dbReference>
<organism evidence="20 21">
    <name type="scientific">Phaseolus angularis</name>
    <name type="common">Azuki bean</name>
    <name type="synonym">Vigna angularis</name>
    <dbReference type="NCBI Taxonomy" id="3914"/>
    <lineage>
        <taxon>Eukaryota</taxon>
        <taxon>Viridiplantae</taxon>
        <taxon>Streptophyta</taxon>
        <taxon>Embryophyta</taxon>
        <taxon>Tracheophyta</taxon>
        <taxon>Spermatophyta</taxon>
        <taxon>Magnoliopsida</taxon>
        <taxon>eudicotyledons</taxon>
        <taxon>Gunneridae</taxon>
        <taxon>Pentapetalae</taxon>
        <taxon>rosids</taxon>
        <taxon>fabids</taxon>
        <taxon>Fabales</taxon>
        <taxon>Fabaceae</taxon>
        <taxon>Papilionoideae</taxon>
        <taxon>50 kb inversion clade</taxon>
        <taxon>NPAAA clade</taxon>
        <taxon>indigoferoid/millettioid clade</taxon>
        <taxon>Phaseoleae</taxon>
        <taxon>Vigna</taxon>
    </lineage>
</organism>
<feature type="region of interest" description="Disordered" evidence="17">
    <location>
        <begin position="227"/>
        <end position="265"/>
    </location>
</feature>
<keyword evidence="10 15" id="KW-0560">Oxidoreductase</keyword>
<dbReference type="OMA" id="GRIMEMN"/>
<evidence type="ECO:0000259" key="19">
    <source>
        <dbReference type="PROSITE" id="PS51393"/>
    </source>
</evidence>
<gene>
    <name evidence="20" type="ORF">LR48_Vigan878s000900</name>
</gene>
<dbReference type="Gene3D" id="1.20.245.10">
    <property type="entry name" value="Lipoxygenase-1, Domain 5"/>
    <property type="match status" value="1"/>
</dbReference>
<dbReference type="Gramene" id="KOM30091">
    <property type="protein sequence ID" value="KOM30091"/>
    <property type="gene ID" value="LR48_Vigan878s000900"/>
</dbReference>
<dbReference type="EC" id="1.13.11.-" evidence="16"/>
<dbReference type="OrthoDB" id="407298at2759"/>
<proteinExistence type="inferred from homology"/>
<dbReference type="FunFam" id="1.20.245.10:FF:000002">
    <property type="entry name" value="Lipoxygenase"/>
    <property type="match status" value="1"/>
</dbReference>
<dbReference type="Pfam" id="PF00305">
    <property type="entry name" value="Lipoxygenase"/>
    <property type="match status" value="1"/>
</dbReference>
<keyword evidence="9 15" id="KW-0223">Dioxygenase</keyword>
<keyword evidence="13 16" id="KW-0275">Fatty acid biosynthesis</keyword>
<evidence type="ECO:0000256" key="14">
    <source>
        <dbReference type="PROSITE-ProRule" id="PRU00152"/>
    </source>
</evidence>
<keyword evidence="12" id="KW-0443">Lipid metabolism</keyword>
<comment type="similarity">
    <text evidence="3 15">Belongs to the lipoxygenase family.</text>
</comment>
<feature type="compositionally biased region" description="Basic and acidic residues" evidence="17">
    <location>
        <begin position="253"/>
        <end position="265"/>
    </location>
</feature>
<dbReference type="Gene3D" id="3.10.450.60">
    <property type="match status" value="1"/>
</dbReference>
<dbReference type="GO" id="GO:0034440">
    <property type="term" value="P:lipid oxidation"/>
    <property type="evidence" value="ECO:0007669"/>
    <property type="project" value="InterPro"/>
</dbReference>
<dbReference type="InterPro" id="IPR027433">
    <property type="entry name" value="Lipoxygenase_dom_3"/>
</dbReference>